<protein>
    <submittedName>
        <fullName evidence="3">Acyl-CoA/acyl-ACP dehydrogenase</fullName>
    </submittedName>
</protein>
<dbReference type="Proteomes" id="UP001138997">
    <property type="component" value="Unassembled WGS sequence"/>
</dbReference>
<accession>A0A9X1N9M8</accession>
<dbReference type="SUPFAM" id="SSF56645">
    <property type="entry name" value="Acyl-CoA dehydrogenase NM domain-like"/>
    <property type="match status" value="1"/>
</dbReference>
<dbReference type="InterPro" id="IPR009100">
    <property type="entry name" value="AcylCoA_DH/oxidase_NM_dom_sf"/>
</dbReference>
<dbReference type="InterPro" id="IPR036250">
    <property type="entry name" value="AcylCo_DH-like_C"/>
</dbReference>
<name>A0A9X1N9M8_9ACTN</name>
<dbReference type="GO" id="GO:0033539">
    <property type="term" value="P:fatty acid beta-oxidation using acyl-CoA dehydrogenase"/>
    <property type="evidence" value="ECO:0007669"/>
    <property type="project" value="TreeGrafter"/>
</dbReference>
<dbReference type="AlphaFoldDB" id="A0A9X1N9M8"/>
<sequence length="364" mass="38379">MGVLTDPTLTTPPEQTPAGPGSGPRTPRTLLAPAGRPHVDRTAPDAAERVAEAVREQARGVDANAPVPRLWQTLAALGRADLCVARLTEGHIDAVRILREAGREPVAEAIYGVWASASGGTGLRATADEQGWRVEGTMRFCSGAWFLDRALTVVATDQGKLLVDIDVQDPALTRLDDTWPALGMDASRSVDIEVRDLKVPAAAAVGEPGFYLDRPGFALGGAGVAAVWLGGAHGVLNAVLATTHPERASAHQRAHLGAMATAIAAADALLTQLGHEAGQARETDEDPTATDMTAARTAVEQAVNEVLARAPRVTGPNGLCRNGEIAHRLADLEIYVRQHHAEADYELLGTHLLEHGTLLGRSFR</sequence>
<organism evidence="3 4">
    <name type="scientific">Kineosporia babensis</name>
    <dbReference type="NCBI Taxonomy" id="499548"/>
    <lineage>
        <taxon>Bacteria</taxon>
        <taxon>Bacillati</taxon>
        <taxon>Actinomycetota</taxon>
        <taxon>Actinomycetes</taxon>
        <taxon>Kineosporiales</taxon>
        <taxon>Kineosporiaceae</taxon>
        <taxon>Kineosporia</taxon>
    </lineage>
</organism>
<keyword evidence="4" id="KW-1185">Reference proteome</keyword>
<dbReference type="Gene3D" id="1.20.140.10">
    <property type="entry name" value="Butyryl-CoA Dehydrogenase, subunit A, domain 3"/>
    <property type="match status" value="1"/>
</dbReference>
<reference evidence="3" key="1">
    <citation type="submission" date="2021-11" db="EMBL/GenBank/DDBJ databases">
        <title>Streptomyces corallinus and Kineosporia corallina sp. nov., two new coral-derived marine actinobacteria.</title>
        <authorList>
            <person name="Buangrab K."/>
            <person name="Sutthacheep M."/>
            <person name="Yeemin T."/>
            <person name="Harunari E."/>
            <person name="Igarashi Y."/>
            <person name="Sripreechasak P."/>
            <person name="Kanchanasin P."/>
            <person name="Tanasupawat S."/>
            <person name="Phongsopitanun W."/>
        </authorList>
    </citation>
    <scope>NUCLEOTIDE SEQUENCE</scope>
    <source>
        <strain evidence="3">JCM 31032</strain>
    </source>
</reference>
<comment type="caution">
    <text evidence="3">The sequence shown here is derived from an EMBL/GenBank/DDBJ whole genome shotgun (WGS) entry which is preliminary data.</text>
</comment>
<feature type="region of interest" description="Disordered" evidence="2">
    <location>
        <begin position="1"/>
        <end position="46"/>
    </location>
</feature>
<evidence type="ECO:0000313" key="4">
    <source>
        <dbReference type="Proteomes" id="UP001138997"/>
    </source>
</evidence>
<dbReference type="PANTHER" id="PTHR48083">
    <property type="entry name" value="MEDIUM-CHAIN SPECIFIC ACYL-COA DEHYDROGENASE, MITOCHONDRIAL-RELATED"/>
    <property type="match status" value="1"/>
</dbReference>
<dbReference type="Gene3D" id="2.40.110.10">
    <property type="entry name" value="Butyryl-CoA Dehydrogenase, subunit A, domain 2"/>
    <property type="match status" value="1"/>
</dbReference>
<gene>
    <name evidence="3" type="ORF">LR394_04295</name>
</gene>
<keyword evidence="1" id="KW-0560">Oxidoreductase</keyword>
<dbReference type="EMBL" id="JAJOMB010000002">
    <property type="protein sequence ID" value="MCD5310103.1"/>
    <property type="molecule type" value="Genomic_DNA"/>
</dbReference>
<dbReference type="PANTHER" id="PTHR48083:SF37">
    <property type="entry name" value="DEHYDROGENASE, PUTATIVE-RELATED"/>
    <property type="match status" value="1"/>
</dbReference>
<evidence type="ECO:0000256" key="1">
    <source>
        <dbReference type="ARBA" id="ARBA00023002"/>
    </source>
</evidence>
<dbReference type="InterPro" id="IPR046373">
    <property type="entry name" value="Acyl-CoA_Oxase/DH_mid-dom_sf"/>
</dbReference>
<evidence type="ECO:0000313" key="3">
    <source>
        <dbReference type="EMBL" id="MCD5310103.1"/>
    </source>
</evidence>
<feature type="compositionally biased region" description="Basic and acidic residues" evidence="2">
    <location>
        <begin position="37"/>
        <end position="46"/>
    </location>
</feature>
<dbReference type="RefSeq" id="WP_231439031.1">
    <property type="nucleotide sequence ID" value="NZ_JAJOMB010000002.1"/>
</dbReference>
<dbReference type="SUPFAM" id="SSF47203">
    <property type="entry name" value="Acyl-CoA dehydrogenase C-terminal domain-like"/>
    <property type="match status" value="1"/>
</dbReference>
<dbReference type="GO" id="GO:0005737">
    <property type="term" value="C:cytoplasm"/>
    <property type="evidence" value="ECO:0007669"/>
    <property type="project" value="TreeGrafter"/>
</dbReference>
<dbReference type="InterPro" id="IPR050741">
    <property type="entry name" value="Acyl-CoA_dehydrogenase"/>
</dbReference>
<dbReference type="GO" id="GO:0003995">
    <property type="term" value="F:acyl-CoA dehydrogenase activity"/>
    <property type="evidence" value="ECO:0007669"/>
    <property type="project" value="TreeGrafter"/>
</dbReference>
<evidence type="ECO:0000256" key="2">
    <source>
        <dbReference type="SAM" id="MobiDB-lite"/>
    </source>
</evidence>
<proteinExistence type="predicted"/>